<name>A0ABS5G7L6_9BRAD</name>
<dbReference type="RefSeq" id="WP_012045934.1">
    <property type="nucleotide sequence ID" value="NZ_JABFDP010000003.1"/>
</dbReference>
<feature type="domain" description="HTH crp-type" evidence="4">
    <location>
        <begin position="147"/>
        <end position="221"/>
    </location>
</feature>
<keyword evidence="3" id="KW-0804">Transcription</keyword>
<dbReference type="PROSITE" id="PS51063">
    <property type="entry name" value="HTH_CRP_2"/>
    <property type="match status" value="1"/>
</dbReference>
<dbReference type="CDD" id="cd00038">
    <property type="entry name" value="CAP_ED"/>
    <property type="match status" value="1"/>
</dbReference>
<dbReference type="InterPro" id="IPR036388">
    <property type="entry name" value="WH-like_DNA-bd_sf"/>
</dbReference>
<dbReference type="InterPro" id="IPR014710">
    <property type="entry name" value="RmlC-like_jellyroll"/>
</dbReference>
<evidence type="ECO:0000259" key="4">
    <source>
        <dbReference type="PROSITE" id="PS51063"/>
    </source>
</evidence>
<organism evidence="5 6">
    <name type="scientific">Bradyrhizobium denitrificans</name>
    <dbReference type="NCBI Taxonomy" id="2734912"/>
    <lineage>
        <taxon>Bacteria</taxon>
        <taxon>Pseudomonadati</taxon>
        <taxon>Pseudomonadota</taxon>
        <taxon>Alphaproteobacteria</taxon>
        <taxon>Hyphomicrobiales</taxon>
        <taxon>Nitrobacteraceae</taxon>
        <taxon>Bradyrhizobium</taxon>
    </lineage>
</organism>
<evidence type="ECO:0000256" key="3">
    <source>
        <dbReference type="ARBA" id="ARBA00023163"/>
    </source>
</evidence>
<sequence length="241" mass="26902">MDADRIVVNKLKEHSRLSSDDIAEIKTLSFTRRELAGHEDLIRQGDEPDKSVVVMSGWVARYHLLRSGGRQYLSFHMAGDWPDSQALFLDRMDHAVCAIGSAAVASVQHKELTRAISRRPSLGFAIWRETLVDASIFREAITNNSARGKPARMAHLFCELFYRAKALGHVDGNLLQLPVSLIQLGEALGMAIATVNRTLVELRASRAVDFRSGTLAVYHWPRLCAIGEFDPGYLHLKSLPR</sequence>
<keyword evidence="1" id="KW-0805">Transcription regulation</keyword>
<evidence type="ECO:0000313" key="5">
    <source>
        <dbReference type="EMBL" id="MBR1137310.1"/>
    </source>
</evidence>
<keyword evidence="6" id="KW-1185">Reference proteome</keyword>
<reference evidence="6" key="1">
    <citation type="journal article" date="2021" name="ISME J.">
        <title>Evolutionary origin and ecological implication of a unique nif island in free-living Bradyrhizobium lineages.</title>
        <authorList>
            <person name="Tao J."/>
        </authorList>
    </citation>
    <scope>NUCLEOTIDE SEQUENCE [LARGE SCALE GENOMIC DNA]</scope>
    <source>
        <strain evidence="6">SZCCT0094</strain>
    </source>
</reference>
<accession>A0ABS5G7L6</accession>
<dbReference type="InterPro" id="IPR000595">
    <property type="entry name" value="cNMP-bd_dom"/>
</dbReference>
<evidence type="ECO:0000256" key="1">
    <source>
        <dbReference type="ARBA" id="ARBA00023015"/>
    </source>
</evidence>
<dbReference type="InterPro" id="IPR012318">
    <property type="entry name" value="HTH_CRP"/>
</dbReference>
<dbReference type="SUPFAM" id="SSF51206">
    <property type="entry name" value="cAMP-binding domain-like"/>
    <property type="match status" value="1"/>
</dbReference>
<dbReference type="SUPFAM" id="SSF46785">
    <property type="entry name" value="Winged helix' DNA-binding domain"/>
    <property type="match status" value="1"/>
</dbReference>
<comment type="caution">
    <text evidence="5">The sequence shown here is derived from an EMBL/GenBank/DDBJ whole genome shotgun (WGS) entry which is preliminary data.</text>
</comment>
<dbReference type="InterPro" id="IPR036390">
    <property type="entry name" value="WH_DNA-bd_sf"/>
</dbReference>
<dbReference type="Gene3D" id="2.60.120.10">
    <property type="entry name" value="Jelly Rolls"/>
    <property type="match status" value="1"/>
</dbReference>
<dbReference type="EMBL" id="JAFCLK010000014">
    <property type="protein sequence ID" value="MBR1137310.1"/>
    <property type="molecule type" value="Genomic_DNA"/>
</dbReference>
<dbReference type="Pfam" id="PF13545">
    <property type="entry name" value="HTH_Crp_2"/>
    <property type="match status" value="1"/>
</dbReference>
<proteinExistence type="predicted"/>
<gene>
    <name evidence="5" type="ORF">JQ619_16165</name>
</gene>
<dbReference type="SMART" id="SM00419">
    <property type="entry name" value="HTH_CRP"/>
    <property type="match status" value="1"/>
</dbReference>
<evidence type="ECO:0000256" key="2">
    <source>
        <dbReference type="ARBA" id="ARBA00023125"/>
    </source>
</evidence>
<dbReference type="Gene3D" id="1.10.10.10">
    <property type="entry name" value="Winged helix-like DNA-binding domain superfamily/Winged helix DNA-binding domain"/>
    <property type="match status" value="1"/>
</dbReference>
<evidence type="ECO:0000313" key="6">
    <source>
        <dbReference type="Proteomes" id="UP001314635"/>
    </source>
</evidence>
<dbReference type="InterPro" id="IPR018490">
    <property type="entry name" value="cNMP-bd_dom_sf"/>
</dbReference>
<dbReference type="Pfam" id="PF00027">
    <property type="entry name" value="cNMP_binding"/>
    <property type="match status" value="1"/>
</dbReference>
<protein>
    <submittedName>
        <fullName evidence="5">Crp/Fnr family transcriptional regulator</fullName>
    </submittedName>
</protein>
<keyword evidence="2" id="KW-0238">DNA-binding</keyword>
<dbReference type="Proteomes" id="UP001314635">
    <property type="component" value="Unassembled WGS sequence"/>
</dbReference>